<accession>A0AAV7I4V5</accession>
<dbReference type="AlphaFoldDB" id="A0AAV7I4V5"/>
<keyword evidence="3" id="KW-1185">Reference proteome</keyword>
<feature type="compositionally biased region" description="Low complexity" evidence="1">
    <location>
        <begin position="354"/>
        <end position="378"/>
    </location>
</feature>
<name>A0AAV7I4V5_COTGL</name>
<feature type="compositionally biased region" description="Polar residues" evidence="1">
    <location>
        <begin position="399"/>
        <end position="421"/>
    </location>
</feature>
<organism evidence="2 3">
    <name type="scientific">Cotesia glomerata</name>
    <name type="common">Lepidopteran parasitic wasp</name>
    <name type="synonym">Apanteles glomeratus</name>
    <dbReference type="NCBI Taxonomy" id="32391"/>
    <lineage>
        <taxon>Eukaryota</taxon>
        <taxon>Metazoa</taxon>
        <taxon>Ecdysozoa</taxon>
        <taxon>Arthropoda</taxon>
        <taxon>Hexapoda</taxon>
        <taxon>Insecta</taxon>
        <taxon>Pterygota</taxon>
        <taxon>Neoptera</taxon>
        <taxon>Endopterygota</taxon>
        <taxon>Hymenoptera</taxon>
        <taxon>Apocrita</taxon>
        <taxon>Ichneumonoidea</taxon>
        <taxon>Braconidae</taxon>
        <taxon>Microgastrinae</taxon>
        <taxon>Cotesia</taxon>
    </lineage>
</organism>
<sequence length="562" mass="62274">MKSMLARFREIGELEGWNGNQRSTCDSGISHLDESMDSSPQTDRNIIKTDPVHNPSPAMDQTWLMTGLELPISQLRLFLCGLGLSSKGGLETLQDRLIRHQEYKYKVPGVHWDPAVDEASSPGDDLESTLLSERSETVGIAKPIGVVVDSDPKSQLSIRNSCQNLIERVDELLSSSSYLIQELVSGGGFAEHESFESLDVTPRELVTDPSISEEVLNSDGSYSAHKGELVNDSSSTVDGVSLNHASCTAGPPVDNEGKPLIIVGKITTKVSSQEKATPMTIDQKSANQCDSGIDCEAETLSKDSISIQSSANRIFKRRRRKFRNKSTKSSDGITSHDEAARNFTTEYTNCGNASGEVDTSTSSSVSSNQNDGSSDSYSEVVKKRRRRRRRRPFKETRTSRASLVANNVTGFSQNTRGNTNRRANDSGELASGSAWSKSSVKTRLTRRRGTCVEYPDQVCQREKECCPSSYAYDPVHHCYVHSEVDPRWYVQGNRFDVQCGLANRVASSYLKVSCCYKNDVPRGFAFSRRIDHCPVSYFYPYILSRGGLSYDLSRYSNNLHYS</sequence>
<feature type="region of interest" description="Disordered" evidence="1">
    <location>
        <begin position="318"/>
        <end position="338"/>
    </location>
</feature>
<feature type="compositionally biased region" description="Basic residues" evidence="1">
    <location>
        <begin position="382"/>
        <end position="392"/>
    </location>
</feature>
<protein>
    <submittedName>
        <fullName evidence="2">Uncharacterized protein</fullName>
    </submittedName>
</protein>
<reference evidence="2 3" key="1">
    <citation type="journal article" date="2021" name="J. Hered.">
        <title>A chromosome-level genome assembly of the parasitoid wasp, Cotesia glomerata (Hymenoptera: Braconidae).</title>
        <authorList>
            <person name="Pinto B.J."/>
            <person name="Weis J.J."/>
            <person name="Gamble T."/>
            <person name="Ode P.J."/>
            <person name="Paul R."/>
            <person name="Zaspel J.M."/>
        </authorList>
    </citation>
    <scope>NUCLEOTIDE SEQUENCE [LARGE SCALE GENOMIC DNA]</scope>
    <source>
        <strain evidence="2">CgM1</strain>
    </source>
</reference>
<proteinExistence type="predicted"/>
<comment type="caution">
    <text evidence="2">The sequence shown here is derived from an EMBL/GenBank/DDBJ whole genome shotgun (WGS) entry which is preliminary data.</text>
</comment>
<gene>
    <name evidence="2" type="ORF">KQX54_015033</name>
</gene>
<evidence type="ECO:0000313" key="3">
    <source>
        <dbReference type="Proteomes" id="UP000826195"/>
    </source>
</evidence>
<dbReference type="EMBL" id="JAHXZJ010002609">
    <property type="protein sequence ID" value="KAH0540246.1"/>
    <property type="molecule type" value="Genomic_DNA"/>
</dbReference>
<dbReference type="Proteomes" id="UP000826195">
    <property type="component" value="Unassembled WGS sequence"/>
</dbReference>
<evidence type="ECO:0000313" key="2">
    <source>
        <dbReference type="EMBL" id="KAH0540246.1"/>
    </source>
</evidence>
<evidence type="ECO:0000256" key="1">
    <source>
        <dbReference type="SAM" id="MobiDB-lite"/>
    </source>
</evidence>
<feature type="region of interest" description="Disordered" evidence="1">
    <location>
        <begin position="351"/>
        <end position="434"/>
    </location>
</feature>